<dbReference type="EMBL" id="KX489175">
    <property type="protein sequence ID" value="AOO91539.1"/>
    <property type="molecule type" value="Genomic_DNA"/>
</dbReference>
<feature type="compositionally biased region" description="Basic and acidic residues" evidence="1">
    <location>
        <begin position="174"/>
        <end position="195"/>
    </location>
</feature>
<feature type="region of interest" description="Disordered" evidence="1">
    <location>
        <begin position="162"/>
        <end position="195"/>
    </location>
</feature>
<dbReference type="RefSeq" id="WP_065276935.1">
    <property type="nucleotide sequence ID" value="NZ_MAMO01000044.1"/>
</dbReference>
<dbReference type="AlphaFoldDB" id="A0A1B8R9R7"/>
<reference evidence="2" key="1">
    <citation type="journal article" date="2015" name="BMC Genomics">
        <title>Transcriptome profiling of a Rhizobium leguminosarum bv. trifolii rosR mutant reveals the role of the transcriptional regulator RosR in motility, synthesis of cell-surface components, and other cellular processes.</title>
        <authorList>
            <person name="Rachwal K."/>
            <person name="Matczynska E."/>
            <person name="Janczarek M."/>
        </authorList>
    </citation>
    <scope>NUCLEOTIDE SEQUENCE</scope>
    <source>
        <strain evidence="2">Rt24.2</strain>
    </source>
</reference>
<sequence length="195" mass="21917">MSNEYPGSNANPSEVLDLANAYSRASKLLFGKGQKRVPISIAPARMCAIHAIELYLNAFLRHEGVAPEEIRKRMHNLAEPLFVAKLKLRKKTALHLEAMTAKREYIISRYAPERTREHTELNRLTATLAEVMAKVGKHLHSTSSDGHRQSLLRTATELSSHFDWDAGDGTNEGAPKRPDILQDILPAERLRHSHL</sequence>
<name>A0A1B8R9R7_RHILT</name>
<evidence type="ECO:0008006" key="3">
    <source>
        <dbReference type="Google" id="ProtNLM"/>
    </source>
</evidence>
<reference evidence="2" key="2">
    <citation type="journal article" date="2016" name="Front. Microbiol.">
        <title>The Regulatory Protein RosR Affects Rhizobium leguminosarum bv. trifolii Protein Profiles, Cell Surface Properties, and Symbiosis with Clover.</title>
        <authorList>
            <person name="Rachwal K."/>
            <person name="Boguszewska A."/>
            <person name="Kopcinska J."/>
            <person name="Karas M."/>
            <person name="Tchorzewski M."/>
            <person name="Janczarek M."/>
        </authorList>
    </citation>
    <scope>NUCLEOTIDE SEQUENCE</scope>
    <source>
        <strain evidence="2">Rt24.2</strain>
    </source>
</reference>
<proteinExistence type="predicted"/>
<accession>A0A1B8R9R7</accession>
<protein>
    <recommendedName>
        <fullName evidence="3">HEPN domain-containing protein</fullName>
    </recommendedName>
</protein>
<evidence type="ECO:0000313" key="2">
    <source>
        <dbReference type="EMBL" id="AOO91539.1"/>
    </source>
</evidence>
<evidence type="ECO:0000256" key="1">
    <source>
        <dbReference type="SAM" id="MobiDB-lite"/>
    </source>
</evidence>
<organism evidence="2">
    <name type="scientific">Rhizobium leguminosarum bv. trifolii</name>
    <dbReference type="NCBI Taxonomy" id="386"/>
    <lineage>
        <taxon>Bacteria</taxon>
        <taxon>Pseudomonadati</taxon>
        <taxon>Pseudomonadota</taxon>
        <taxon>Alphaproteobacteria</taxon>
        <taxon>Hyphomicrobiales</taxon>
        <taxon>Rhizobiaceae</taxon>
        <taxon>Rhizobium/Agrobacterium group</taxon>
        <taxon>Rhizobium</taxon>
    </lineage>
</organism>